<reference evidence="2 3" key="1">
    <citation type="journal article" date="2017" name="Genome Announc.">
        <title>Genome sequence of the saprophytic ascomycete Epicoccum nigrum ICMP 19927 strain isolated from New Zealand.</title>
        <authorList>
            <person name="Fokin M."/>
            <person name="Fleetwood D."/>
            <person name="Weir B.S."/>
            <person name="Villas-Boas S.G."/>
        </authorList>
    </citation>
    <scope>NUCLEOTIDE SEQUENCE [LARGE SCALE GENOMIC DNA]</scope>
    <source>
        <strain evidence="2 3">ICMP 19927</strain>
    </source>
</reference>
<dbReference type="Pfam" id="PF13374">
    <property type="entry name" value="TPR_10"/>
    <property type="match status" value="1"/>
</dbReference>
<dbReference type="Gene3D" id="1.25.40.10">
    <property type="entry name" value="Tetratricopeptide repeat domain"/>
    <property type="match status" value="1"/>
</dbReference>
<evidence type="ECO:0000313" key="2">
    <source>
        <dbReference type="EMBL" id="OSS53307.1"/>
    </source>
</evidence>
<gene>
    <name evidence="2" type="ORF">B5807_02923</name>
</gene>
<proteinExistence type="predicted"/>
<name>A0A1Y2MCU7_EPING</name>
<dbReference type="Proteomes" id="UP000193240">
    <property type="component" value="Unassembled WGS sequence"/>
</dbReference>
<evidence type="ECO:0000313" key="3">
    <source>
        <dbReference type="Proteomes" id="UP000193240"/>
    </source>
</evidence>
<sequence length="132" mass="15475">MFTQALEGYEKMLEPQDILTYGRTLRLIWDLGLVHDQLNSLEEARNWYLKALSGYEKLFGEQHENCQKLRANLADLHRRERFDLRFFAEDWELSSDISDEDWSLDGHDLDRSRRNRLDGTGTGNAPDKTTIA</sequence>
<organism evidence="2 3">
    <name type="scientific">Epicoccum nigrum</name>
    <name type="common">Soil fungus</name>
    <name type="synonym">Epicoccum purpurascens</name>
    <dbReference type="NCBI Taxonomy" id="105696"/>
    <lineage>
        <taxon>Eukaryota</taxon>
        <taxon>Fungi</taxon>
        <taxon>Dikarya</taxon>
        <taxon>Ascomycota</taxon>
        <taxon>Pezizomycotina</taxon>
        <taxon>Dothideomycetes</taxon>
        <taxon>Pleosporomycetidae</taxon>
        <taxon>Pleosporales</taxon>
        <taxon>Pleosporineae</taxon>
        <taxon>Didymellaceae</taxon>
        <taxon>Epicoccum</taxon>
    </lineage>
</organism>
<dbReference type="AlphaFoldDB" id="A0A1Y2MCU7"/>
<dbReference type="STRING" id="105696.A0A1Y2MCU7"/>
<dbReference type="EMBL" id="KZ107839">
    <property type="protein sequence ID" value="OSS53307.1"/>
    <property type="molecule type" value="Genomic_DNA"/>
</dbReference>
<keyword evidence="3" id="KW-1185">Reference proteome</keyword>
<accession>A0A1Y2MCU7</accession>
<protein>
    <submittedName>
        <fullName evidence="2">Uncharacterized protein</fullName>
    </submittedName>
</protein>
<dbReference type="SUPFAM" id="SSF48452">
    <property type="entry name" value="TPR-like"/>
    <property type="match status" value="1"/>
</dbReference>
<dbReference type="InterPro" id="IPR011990">
    <property type="entry name" value="TPR-like_helical_dom_sf"/>
</dbReference>
<dbReference type="InParanoid" id="A0A1Y2MCU7"/>
<feature type="region of interest" description="Disordered" evidence="1">
    <location>
        <begin position="113"/>
        <end position="132"/>
    </location>
</feature>
<evidence type="ECO:0000256" key="1">
    <source>
        <dbReference type="SAM" id="MobiDB-lite"/>
    </source>
</evidence>